<dbReference type="PANTHER" id="PTHR44943">
    <property type="entry name" value="CELLULOSE SYNTHASE OPERON PROTEIN C"/>
    <property type="match status" value="1"/>
</dbReference>
<dbReference type="SUPFAM" id="SSF48452">
    <property type="entry name" value="TPR-like"/>
    <property type="match status" value="2"/>
</dbReference>
<dbReference type="PROSITE" id="PS50293">
    <property type="entry name" value="TPR_REGION"/>
    <property type="match status" value="1"/>
</dbReference>
<dbReference type="InterPro" id="IPR011990">
    <property type="entry name" value="TPR-like_helical_dom_sf"/>
</dbReference>
<dbReference type="Gene3D" id="1.25.40.10">
    <property type="entry name" value="Tetratricopeptide repeat domain"/>
    <property type="match status" value="2"/>
</dbReference>
<dbReference type="RefSeq" id="WP_090123861.1">
    <property type="nucleotide sequence ID" value="NZ_FNNJ01000006.1"/>
</dbReference>
<evidence type="ECO:0000256" key="1">
    <source>
        <dbReference type="ARBA" id="ARBA00022737"/>
    </source>
</evidence>
<dbReference type="STRING" id="762486.SAMN05444411_106178"/>
<dbReference type="PANTHER" id="PTHR44943:SF8">
    <property type="entry name" value="TPR REPEAT-CONTAINING PROTEIN MJ0263"/>
    <property type="match status" value="1"/>
</dbReference>
<organism evidence="4 5">
    <name type="scientific">Lutibacter oricola</name>
    <dbReference type="NCBI Taxonomy" id="762486"/>
    <lineage>
        <taxon>Bacteria</taxon>
        <taxon>Pseudomonadati</taxon>
        <taxon>Bacteroidota</taxon>
        <taxon>Flavobacteriia</taxon>
        <taxon>Flavobacteriales</taxon>
        <taxon>Flavobacteriaceae</taxon>
        <taxon>Lutibacter</taxon>
    </lineage>
</organism>
<evidence type="ECO:0000256" key="2">
    <source>
        <dbReference type="ARBA" id="ARBA00022803"/>
    </source>
</evidence>
<sequence>MRKQILVLSAIVMSMTVFGQKNELKTAEKAIKANNVEAALAAIGQAEGLIENADQKTKAKFYYLKGKALYNNGKVKNIGKTAAALKKLISFEKQTNKPKYSKEFKEIQGKLVQRFSTKANDSYKKAVETKSPDDYKAAAKGFHNIYVLSPRDTSYLDNAALLYSMAKDNKNAIKLYEQLLKKGYTGITTVYTAVSKADGKKVTYADKSSRDTQVKLKLASNPGKEVKESRKAMIYKNLASSYSADGNAEKAKEILAKGREEFPNDYILLIEQANLAFKAGNNAKFKELLEMAIELNPTEPSLYYNVGVMSLNQKDVEGAIANFKKAIELKPDYADAYNNVGAAILEKAEPIIEEMNKSLNDFDKYDKLQKEQFEVYKEAVPYYESAYKYDKSNIAIVQTLMGLYENLDMGDKLNEIKAVYEEMKQ</sequence>
<dbReference type="InterPro" id="IPR051685">
    <property type="entry name" value="Ycf3/AcsC/BcsC/TPR_MFPF"/>
</dbReference>
<evidence type="ECO:0000313" key="4">
    <source>
        <dbReference type="EMBL" id="SDX54166.1"/>
    </source>
</evidence>
<dbReference type="InterPro" id="IPR019734">
    <property type="entry name" value="TPR_rpt"/>
</dbReference>
<dbReference type="OrthoDB" id="1149028at2"/>
<keyword evidence="5" id="KW-1185">Reference proteome</keyword>
<protein>
    <submittedName>
        <fullName evidence="4">TPR repeat-containing protein</fullName>
    </submittedName>
</protein>
<proteinExistence type="predicted"/>
<dbReference type="EMBL" id="FNNJ01000006">
    <property type="protein sequence ID" value="SDX54166.1"/>
    <property type="molecule type" value="Genomic_DNA"/>
</dbReference>
<dbReference type="SMART" id="SM00028">
    <property type="entry name" value="TPR"/>
    <property type="match status" value="4"/>
</dbReference>
<evidence type="ECO:0000256" key="3">
    <source>
        <dbReference type="PROSITE-ProRule" id="PRU00339"/>
    </source>
</evidence>
<dbReference type="Proteomes" id="UP000199595">
    <property type="component" value="Unassembled WGS sequence"/>
</dbReference>
<dbReference type="PROSITE" id="PS50005">
    <property type="entry name" value="TPR"/>
    <property type="match status" value="1"/>
</dbReference>
<dbReference type="Pfam" id="PF13414">
    <property type="entry name" value="TPR_11"/>
    <property type="match status" value="1"/>
</dbReference>
<reference evidence="4 5" key="1">
    <citation type="submission" date="2016-10" db="EMBL/GenBank/DDBJ databases">
        <authorList>
            <person name="de Groot N.N."/>
        </authorList>
    </citation>
    <scope>NUCLEOTIDE SEQUENCE [LARGE SCALE GENOMIC DNA]</scope>
    <source>
        <strain evidence="4 5">DSM 24956</strain>
    </source>
</reference>
<name>A0A1H3CJA8_9FLAO</name>
<gene>
    <name evidence="4" type="ORF">SAMN05444411_106178</name>
</gene>
<keyword evidence="2 3" id="KW-0802">TPR repeat</keyword>
<feature type="repeat" description="TPR" evidence="3">
    <location>
        <begin position="300"/>
        <end position="333"/>
    </location>
</feature>
<evidence type="ECO:0000313" key="5">
    <source>
        <dbReference type="Proteomes" id="UP000199595"/>
    </source>
</evidence>
<keyword evidence="1" id="KW-0677">Repeat</keyword>
<dbReference type="AlphaFoldDB" id="A0A1H3CJA8"/>
<accession>A0A1H3CJA8</accession>